<dbReference type="EMBL" id="SUPL01000001">
    <property type="protein sequence ID" value="TJY37867.1"/>
    <property type="molecule type" value="Genomic_DNA"/>
</dbReference>
<dbReference type="OrthoDB" id="1265378at2"/>
<evidence type="ECO:0000313" key="1">
    <source>
        <dbReference type="EMBL" id="TJY37867.1"/>
    </source>
</evidence>
<gene>
    <name evidence="1" type="ORF">E5167_01005</name>
</gene>
<organism evidence="1 2">
    <name type="scientific">Pontimicrobium aquaticum</name>
    <dbReference type="NCBI Taxonomy" id="2565367"/>
    <lineage>
        <taxon>Bacteria</taxon>
        <taxon>Pseudomonadati</taxon>
        <taxon>Bacteroidota</taxon>
        <taxon>Flavobacteriia</taxon>
        <taxon>Flavobacteriales</taxon>
        <taxon>Flavobacteriaceae</taxon>
        <taxon>Pontimicrobium</taxon>
    </lineage>
</organism>
<dbReference type="Gene3D" id="1.25.40.10">
    <property type="entry name" value="Tetratricopeptide repeat domain"/>
    <property type="match status" value="1"/>
</dbReference>
<reference evidence="1 2" key="1">
    <citation type="submission" date="2019-04" db="EMBL/GenBank/DDBJ databases">
        <title>Lacinutrix sp. nov., isolated from marine water.</title>
        <authorList>
            <person name="Kim W."/>
        </authorList>
    </citation>
    <scope>NUCLEOTIDE SEQUENCE [LARGE SCALE GENOMIC DNA]</scope>
    <source>
        <strain evidence="1 2">CAU 1491</strain>
    </source>
</reference>
<dbReference type="AlphaFoldDB" id="A0A4U0F0G4"/>
<accession>A0A4U0F0G4</accession>
<dbReference type="Proteomes" id="UP000307657">
    <property type="component" value="Unassembled WGS sequence"/>
</dbReference>
<evidence type="ECO:0008006" key="3">
    <source>
        <dbReference type="Google" id="ProtNLM"/>
    </source>
</evidence>
<dbReference type="SUPFAM" id="SSF48452">
    <property type="entry name" value="TPR-like"/>
    <property type="match status" value="1"/>
</dbReference>
<comment type="caution">
    <text evidence="1">The sequence shown here is derived from an EMBL/GenBank/DDBJ whole genome shotgun (WGS) entry which is preliminary data.</text>
</comment>
<evidence type="ECO:0000313" key="2">
    <source>
        <dbReference type="Proteomes" id="UP000307657"/>
    </source>
</evidence>
<dbReference type="RefSeq" id="WP_136840125.1">
    <property type="nucleotide sequence ID" value="NZ_SUPL01000001.1"/>
</dbReference>
<name>A0A4U0F0G4_9FLAO</name>
<sequence length="232" mass="27195">MKHYTFLFIILLMYCASIVSQEEFTRATFKEEDVSEFITSKFFMFNGNKETGDGTVIISFTINEKGEVIDVVPEINSSKTNGLNAMLAVQKTDGLWNPTLIHGKEASYTYKIKFHFINKKGTFNDDYSKAKRLNEKGKYEKALKMYNKFVEKYKDEARFYFERAAIKKVLGDDKGAEFDLKKFNELDKIFLAHIKVGFFGVERRRMMYKKIRVRNELTRPLTDRELKKAIKN</sequence>
<proteinExistence type="predicted"/>
<protein>
    <recommendedName>
        <fullName evidence="3">TonB protein C-terminal</fullName>
    </recommendedName>
</protein>
<dbReference type="InterPro" id="IPR011990">
    <property type="entry name" value="TPR-like_helical_dom_sf"/>
</dbReference>
<keyword evidence="2" id="KW-1185">Reference proteome</keyword>